<dbReference type="NCBIfam" id="TIGR02937">
    <property type="entry name" value="sigma70-ECF"/>
    <property type="match status" value="1"/>
</dbReference>
<dbReference type="InterPro" id="IPR036388">
    <property type="entry name" value="WH-like_DNA-bd_sf"/>
</dbReference>
<comment type="caution">
    <text evidence="2">The sequence shown here is derived from an EMBL/GenBank/DDBJ whole genome shotgun (WGS) entry which is preliminary data.</text>
</comment>
<dbReference type="InterPro" id="IPR013325">
    <property type="entry name" value="RNA_pol_sigma_r2"/>
</dbReference>
<dbReference type="InterPro" id="IPR011517">
    <property type="entry name" value="RNA_pol_sigma70_ECF-like"/>
</dbReference>
<proteinExistence type="predicted"/>
<evidence type="ECO:0000313" key="2">
    <source>
        <dbReference type="EMBL" id="MFC3192677.1"/>
    </source>
</evidence>
<dbReference type="Gene3D" id="1.10.1740.10">
    <property type="match status" value="1"/>
</dbReference>
<accession>A0ABV7J6A9</accession>
<name>A0ABV7J6A9_9GAMM</name>
<dbReference type="InterPro" id="IPR013324">
    <property type="entry name" value="RNA_pol_sigma_r3/r4-like"/>
</dbReference>
<dbReference type="NCBIfam" id="TIGR02999">
    <property type="entry name" value="Sig-70_X6"/>
    <property type="match status" value="1"/>
</dbReference>
<dbReference type="SUPFAM" id="SSF88659">
    <property type="entry name" value="Sigma3 and sigma4 domains of RNA polymerase sigma factors"/>
    <property type="match status" value="1"/>
</dbReference>
<keyword evidence="3" id="KW-1185">Reference proteome</keyword>
<dbReference type="Pfam" id="PF07638">
    <property type="entry name" value="Sigma70_ECF"/>
    <property type="match status" value="1"/>
</dbReference>
<organism evidence="2 3">
    <name type="scientific">Marinicella sediminis</name>
    <dbReference type="NCBI Taxonomy" id="1792834"/>
    <lineage>
        <taxon>Bacteria</taxon>
        <taxon>Pseudomonadati</taxon>
        <taxon>Pseudomonadota</taxon>
        <taxon>Gammaproteobacteria</taxon>
        <taxon>Lysobacterales</taxon>
        <taxon>Marinicellaceae</taxon>
        <taxon>Marinicella</taxon>
    </lineage>
</organism>
<dbReference type="RefSeq" id="WP_077412787.1">
    <property type="nucleotide sequence ID" value="NZ_JBHRTS010000001.1"/>
</dbReference>
<evidence type="ECO:0000259" key="1">
    <source>
        <dbReference type="Pfam" id="PF07638"/>
    </source>
</evidence>
<reference evidence="3" key="1">
    <citation type="journal article" date="2019" name="Int. J. Syst. Evol. Microbiol.">
        <title>The Global Catalogue of Microorganisms (GCM) 10K type strain sequencing project: providing services to taxonomists for standard genome sequencing and annotation.</title>
        <authorList>
            <consortium name="The Broad Institute Genomics Platform"/>
            <consortium name="The Broad Institute Genome Sequencing Center for Infectious Disease"/>
            <person name="Wu L."/>
            <person name="Ma J."/>
        </authorList>
    </citation>
    <scope>NUCLEOTIDE SEQUENCE [LARGE SCALE GENOMIC DNA]</scope>
    <source>
        <strain evidence="3">KCTC 42953</strain>
    </source>
</reference>
<dbReference type="EMBL" id="JBHRTS010000001">
    <property type="protein sequence ID" value="MFC3192677.1"/>
    <property type="molecule type" value="Genomic_DNA"/>
</dbReference>
<sequence>MNQSRIPQEEITLLLDQWSHGDRAVENKLIESLYPYIHKLAHFQLKSKSASALQTTEVVNEAFIKLNHHKALDWKNKSQFLAIAAKVIRSVIIDQYRAEHSHKRGGEHQHLTLDRIQEFIEEPDQQNVNWIELDDLITQLSAIDEDAASVVEYKIFGGLTIPEMAAVMEVSESTISRNWQFARTWILMQFK</sequence>
<dbReference type="Gene3D" id="1.10.10.10">
    <property type="entry name" value="Winged helix-like DNA-binding domain superfamily/Winged helix DNA-binding domain"/>
    <property type="match status" value="1"/>
</dbReference>
<dbReference type="InterPro" id="IPR014284">
    <property type="entry name" value="RNA_pol_sigma-70_dom"/>
</dbReference>
<gene>
    <name evidence="2" type="ORF">ACFODZ_00355</name>
</gene>
<feature type="domain" description="RNA polymerase sigma-70 ECF-like HTH" evidence="1">
    <location>
        <begin position="9"/>
        <end position="188"/>
    </location>
</feature>
<dbReference type="SUPFAM" id="SSF88946">
    <property type="entry name" value="Sigma2 domain of RNA polymerase sigma factors"/>
    <property type="match status" value="1"/>
</dbReference>
<protein>
    <submittedName>
        <fullName evidence="2">ECF-type sigma factor</fullName>
    </submittedName>
</protein>
<dbReference type="Proteomes" id="UP001595533">
    <property type="component" value="Unassembled WGS sequence"/>
</dbReference>
<dbReference type="InterPro" id="IPR053812">
    <property type="entry name" value="HTH_Sigma70_ECF-like"/>
</dbReference>
<evidence type="ECO:0000313" key="3">
    <source>
        <dbReference type="Proteomes" id="UP001595533"/>
    </source>
</evidence>